<dbReference type="Proteomes" id="UP000485058">
    <property type="component" value="Unassembled WGS sequence"/>
</dbReference>
<name>A0A6A0AJZ0_HAELA</name>
<accession>A0A6A0AJZ0</accession>
<proteinExistence type="predicted"/>
<dbReference type="AlphaFoldDB" id="A0A6A0AJZ0"/>
<evidence type="ECO:0000313" key="2">
    <source>
        <dbReference type="Proteomes" id="UP000485058"/>
    </source>
</evidence>
<comment type="caution">
    <text evidence="1">The sequence shown here is derived from an EMBL/GenBank/DDBJ whole genome shotgun (WGS) entry which is preliminary data.</text>
</comment>
<evidence type="ECO:0000313" key="1">
    <source>
        <dbReference type="EMBL" id="GFH33136.1"/>
    </source>
</evidence>
<sequence length="102" mass="11068">MDAIKSRELGQCQAPGGLASQLWPCEHWASVSAAAGLSRQCQAGAWLWHVVRATLADWGLKGDACMARPKALIIDGIKSPGDQWLYLFPSLSATLELTYPWA</sequence>
<organism evidence="1 2">
    <name type="scientific">Haematococcus lacustris</name>
    <name type="common">Green alga</name>
    <name type="synonym">Haematococcus pluvialis</name>
    <dbReference type="NCBI Taxonomy" id="44745"/>
    <lineage>
        <taxon>Eukaryota</taxon>
        <taxon>Viridiplantae</taxon>
        <taxon>Chlorophyta</taxon>
        <taxon>core chlorophytes</taxon>
        <taxon>Chlorophyceae</taxon>
        <taxon>CS clade</taxon>
        <taxon>Chlamydomonadales</taxon>
        <taxon>Haematococcaceae</taxon>
        <taxon>Haematococcus</taxon>
    </lineage>
</organism>
<protein>
    <submittedName>
        <fullName evidence="1">Uncharacterized protein</fullName>
    </submittedName>
</protein>
<dbReference type="EMBL" id="BLLF01007834">
    <property type="protein sequence ID" value="GFH33136.1"/>
    <property type="molecule type" value="Genomic_DNA"/>
</dbReference>
<gene>
    <name evidence="1" type="ORF">HaLaN_32459</name>
</gene>
<keyword evidence="2" id="KW-1185">Reference proteome</keyword>
<reference evidence="1 2" key="1">
    <citation type="submission" date="2020-02" db="EMBL/GenBank/DDBJ databases">
        <title>Draft genome sequence of Haematococcus lacustris strain NIES-144.</title>
        <authorList>
            <person name="Morimoto D."/>
            <person name="Nakagawa S."/>
            <person name="Yoshida T."/>
            <person name="Sawayama S."/>
        </authorList>
    </citation>
    <scope>NUCLEOTIDE SEQUENCE [LARGE SCALE GENOMIC DNA]</scope>
    <source>
        <strain evidence="1 2">NIES-144</strain>
    </source>
</reference>